<sequence>MKFMKLGSKPDLFQADGENIRYVASELATDMVVSVGEVKFYVHKFPLLSKSSHLQKLVAATTDEVDIHDIPGGPASFEICAKFCYGMVVTLNPYNVAAARCAAEYLEMYETVDKGNLIYKIDVFLTSSVLRSWKDSIIVLRTTAPLFPWSEESKIVSRCLDSVAARVSTDPSRVDWWVEDLCSLPVDLYKRVVTTIRAKGKVPEDVIVESLRAYVLKRVPLLLSKGADVPRCSYLVDTIIGLLPTEKNFCTGGCDFLLRLLQASIVFGCVESGRRELTRKIVVRLGEARVDDFLIRSSSGETGVYDIDVVRELVEGFVMGGEYGDGESKAKVARLVDGYLAEVARDPSLPFSKFVGLAEMVSGFPRSSHDGIYRAVDMFLKEHPSLSKSEKKRVCRLMDCKKLSADACAHAVQNERLPMRVVVQVLFFCDQARLASGPNTPGPAHGSYTSSTTDTSEDWDTSEDRVNERISVEGRVKGRNILSRLWSRRHPGETSGSDTSEKK</sequence>
<comment type="similarity">
    <text evidence="3">Belongs to the NPH3 family.</text>
</comment>
<proteinExistence type="inferred from homology"/>
<dbReference type="Proteomes" id="UP001153555">
    <property type="component" value="Unassembled WGS sequence"/>
</dbReference>
<dbReference type="PANTHER" id="PTHR32370">
    <property type="entry name" value="OS12G0117600 PROTEIN"/>
    <property type="match status" value="1"/>
</dbReference>
<evidence type="ECO:0000259" key="5">
    <source>
        <dbReference type="PROSITE" id="PS50097"/>
    </source>
</evidence>
<dbReference type="OrthoDB" id="624345at2759"/>
<dbReference type="Pfam" id="PF00651">
    <property type="entry name" value="BTB"/>
    <property type="match status" value="1"/>
</dbReference>
<evidence type="ECO:0000256" key="2">
    <source>
        <dbReference type="ARBA" id="ARBA00022786"/>
    </source>
</evidence>
<keyword evidence="8" id="KW-1185">Reference proteome</keyword>
<protein>
    <submittedName>
        <fullName evidence="7">BTB/POZ domain-containing protein NPY5</fullName>
    </submittedName>
</protein>
<name>A0A9N7P1X2_STRHE</name>
<dbReference type="EMBL" id="CACSLK010034050">
    <property type="protein sequence ID" value="CAA0841068.1"/>
    <property type="molecule type" value="Genomic_DNA"/>
</dbReference>
<dbReference type="PROSITE" id="PS50097">
    <property type="entry name" value="BTB"/>
    <property type="match status" value="1"/>
</dbReference>
<dbReference type="SUPFAM" id="SSF54695">
    <property type="entry name" value="POZ domain"/>
    <property type="match status" value="1"/>
</dbReference>
<dbReference type="Gene3D" id="3.30.710.10">
    <property type="entry name" value="Potassium Channel Kv1.1, Chain A"/>
    <property type="match status" value="1"/>
</dbReference>
<comment type="caution">
    <text evidence="7">The sequence shown here is derived from an EMBL/GenBank/DDBJ whole genome shotgun (WGS) entry which is preliminary data.</text>
</comment>
<evidence type="ECO:0000256" key="4">
    <source>
        <dbReference type="SAM" id="MobiDB-lite"/>
    </source>
</evidence>
<evidence type="ECO:0000259" key="6">
    <source>
        <dbReference type="PROSITE" id="PS51649"/>
    </source>
</evidence>
<evidence type="ECO:0000256" key="3">
    <source>
        <dbReference type="PROSITE-ProRule" id="PRU00982"/>
    </source>
</evidence>
<gene>
    <name evidence="7" type="ORF">SHERM_07102</name>
</gene>
<reference evidence="7" key="1">
    <citation type="submission" date="2019-12" db="EMBL/GenBank/DDBJ databases">
        <authorList>
            <person name="Scholes J."/>
        </authorList>
    </citation>
    <scope>NUCLEOTIDE SEQUENCE</scope>
</reference>
<feature type="domain" description="NPH3" evidence="6">
    <location>
        <begin position="175"/>
        <end position="432"/>
    </location>
</feature>
<accession>A0A9N7P1X2</accession>
<evidence type="ECO:0000313" key="7">
    <source>
        <dbReference type="EMBL" id="CAA0841068.1"/>
    </source>
</evidence>
<feature type="region of interest" description="Disordered" evidence="4">
    <location>
        <begin position="481"/>
        <end position="503"/>
    </location>
</feature>
<dbReference type="InterPro" id="IPR043454">
    <property type="entry name" value="NPH3/RPT2-like"/>
</dbReference>
<feature type="domain" description="BTB" evidence="5">
    <location>
        <begin position="29"/>
        <end position="93"/>
    </location>
</feature>
<dbReference type="InterPro" id="IPR000210">
    <property type="entry name" value="BTB/POZ_dom"/>
</dbReference>
<evidence type="ECO:0000313" key="8">
    <source>
        <dbReference type="Proteomes" id="UP001153555"/>
    </source>
</evidence>
<organism evidence="7 8">
    <name type="scientific">Striga hermonthica</name>
    <name type="common">Purple witchweed</name>
    <name type="synonym">Buchnera hermonthica</name>
    <dbReference type="NCBI Taxonomy" id="68872"/>
    <lineage>
        <taxon>Eukaryota</taxon>
        <taxon>Viridiplantae</taxon>
        <taxon>Streptophyta</taxon>
        <taxon>Embryophyta</taxon>
        <taxon>Tracheophyta</taxon>
        <taxon>Spermatophyta</taxon>
        <taxon>Magnoliopsida</taxon>
        <taxon>eudicotyledons</taxon>
        <taxon>Gunneridae</taxon>
        <taxon>Pentapetalae</taxon>
        <taxon>asterids</taxon>
        <taxon>lamiids</taxon>
        <taxon>Lamiales</taxon>
        <taxon>Orobanchaceae</taxon>
        <taxon>Buchnereae</taxon>
        <taxon>Striga</taxon>
    </lineage>
</organism>
<dbReference type="PROSITE" id="PS51649">
    <property type="entry name" value="NPH3"/>
    <property type="match status" value="1"/>
</dbReference>
<dbReference type="InterPro" id="IPR011333">
    <property type="entry name" value="SKP1/BTB/POZ_sf"/>
</dbReference>
<dbReference type="InterPro" id="IPR027356">
    <property type="entry name" value="NPH3_dom"/>
</dbReference>
<keyword evidence="2" id="KW-0833">Ubl conjugation pathway</keyword>
<comment type="pathway">
    <text evidence="1">Protein modification; protein ubiquitination.</text>
</comment>
<evidence type="ECO:0000256" key="1">
    <source>
        <dbReference type="ARBA" id="ARBA00004906"/>
    </source>
</evidence>
<dbReference type="Pfam" id="PF03000">
    <property type="entry name" value="NPH3"/>
    <property type="match status" value="1"/>
</dbReference>
<feature type="compositionally biased region" description="Polar residues" evidence="4">
    <location>
        <begin position="494"/>
        <end position="503"/>
    </location>
</feature>
<dbReference type="AlphaFoldDB" id="A0A9N7P1X2"/>
<feature type="region of interest" description="Disordered" evidence="4">
    <location>
        <begin position="438"/>
        <end position="467"/>
    </location>
</feature>